<sequence>MPKNMTDDLLKQIDEHLTDTATKEQDARFQGLLRRGTMFVDWDGSGQPIISYRNSLRGETGLTSVSAGHANSTLQSIGTIEGFSSNAAFRVRYPDGPYPDHPSKPTYQEVLSLPSYPYNGPRLPYPDDQSTPPYPDDTSDLPYPDDMSDPPYPDSPPTHILKHHSENDLLIVDNGTLRIKYSARPSSTRLGEVDDSLHIEGFDPVTEFDYDYDGRIVHVHRQARRGSCAVSEYWAIEAGEWGRGVEVEVFGCRERVTEKIVGFIMGLMGRLEGMGVLRRLAKWNRRG</sequence>
<dbReference type="EMBL" id="KZ678130">
    <property type="protein sequence ID" value="PSN72249.1"/>
    <property type="molecule type" value="Genomic_DNA"/>
</dbReference>
<name>A0A2T2P3N6_CORCC</name>
<protein>
    <submittedName>
        <fullName evidence="2">Uncharacterized protein</fullName>
    </submittedName>
</protein>
<evidence type="ECO:0000313" key="2">
    <source>
        <dbReference type="EMBL" id="PSN72249.1"/>
    </source>
</evidence>
<keyword evidence="3" id="KW-1185">Reference proteome</keyword>
<dbReference type="Proteomes" id="UP000240883">
    <property type="component" value="Unassembled WGS sequence"/>
</dbReference>
<gene>
    <name evidence="2" type="ORF">BS50DRAFT_658099</name>
</gene>
<accession>A0A2T2P3N6</accession>
<evidence type="ECO:0000313" key="3">
    <source>
        <dbReference type="Proteomes" id="UP000240883"/>
    </source>
</evidence>
<proteinExistence type="predicted"/>
<dbReference type="OrthoDB" id="3799947at2759"/>
<feature type="region of interest" description="Disordered" evidence="1">
    <location>
        <begin position="94"/>
        <end position="158"/>
    </location>
</feature>
<evidence type="ECO:0000256" key="1">
    <source>
        <dbReference type="SAM" id="MobiDB-lite"/>
    </source>
</evidence>
<reference evidence="2 3" key="1">
    <citation type="journal article" date="2018" name="Front. Microbiol.">
        <title>Genome-Wide Analysis of Corynespora cassiicola Leaf Fall Disease Putative Effectors.</title>
        <authorList>
            <person name="Lopez D."/>
            <person name="Ribeiro S."/>
            <person name="Label P."/>
            <person name="Fumanal B."/>
            <person name="Venisse J.S."/>
            <person name="Kohler A."/>
            <person name="de Oliveira R.R."/>
            <person name="Labutti K."/>
            <person name="Lipzen A."/>
            <person name="Lail K."/>
            <person name="Bauer D."/>
            <person name="Ohm R.A."/>
            <person name="Barry K.W."/>
            <person name="Spatafora J."/>
            <person name="Grigoriev I.V."/>
            <person name="Martin F.M."/>
            <person name="Pujade-Renaud V."/>
        </authorList>
    </citation>
    <scope>NUCLEOTIDE SEQUENCE [LARGE SCALE GENOMIC DNA]</scope>
    <source>
        <strain evidence="2 3">Philippines</strain>
    </source>
</reference>
<dbReference type="AlphaFoldDB" id="A0A2T2P3N6"/>
<organism evidence="2 3">
    <name type="scientific">Corynespora cassiicola Philippines</name>
    <dbReference type="NCBI Taxonomy" id="1448308"/>
    <lineage>
        <taxon>Eukaryota</taxon>
        <taxon>Fungi</taxon>
        <taxon>Dikarya</taxon>
        <taxon>Ascomycota</taxon>
        <taxon>Pezizomycotina</taxon>
        <taxon>Dothideomycetes</taxon>
        <taxon>Pleosporomycetidae</taxon>
        <taxon>Pleosporales</taxon>
        <taxon>Corynesporascaceae</taxon>
        <taxon>Corynespora</taxon>
    </lineage>
</organism>